<dbReference type="PANTHER" id="PTHR35089">
    <property type="entry name" value="CHAPERONE PROTEIN SKP"/>
    <property type="match status" value="1"/>
</dbReference>
<evidence type="ECO:0000256" key="2">
    <source>
        <dbReference type="ARBA" id="ARBA00022729"/>
    </source>
</evidence>
<dbReference type="EMBL" id="UOFI01000014">
    <property type="protein sequence ID" value="VAW61727.1"/>
    <property type="molecule type" value="Genomic_DNA"/>
</dbReference>
<name>A0A3B0XF46_9ZZZZ</name>
<dbReference type="SMART" id="SM00935">
    <property type="entry name" value="OmpH"/>
    <property type="match status" value="1"/>
</dbReference>
<comment type="similarity">
    <text evidence="1">Belongs to the Skp family.</text>
</comment>
<dbReference type="GO" id="GO:0051082">
    <property type="term" value="F:unfolded protein binding"/>
    <property type="evidence" value="ECO:0007669"/>
    <property type="project" value="InterPro"/>
</dbReference>
<evidence type="ECO:0000256" key="1">
    <source>
        <dbReference type="ARBA" id="ARBA00009091"/>
    </source>
</evidence>
<dbReference type="InterPro" id="IPR024930">
    <property type="entry name" value="Skp_dom_sf"/>
</dbReference>
<evidence type="ECO:0000313" key="3">
    <source>
        <dbReference type="EMBL" id="VAW61727.1"/>
    </source>
</evidence>
<sequence length="174" mass="19938">MKKIIATIMFAVFITTPLASYADKVGFVNINLLFSKYDEMQGIQKKMGEKFGSKQQELEKLATSIKALGKEIKTNELLMTESKLEGSKKKLNNMLVEMRQKEMTFKGELQEAQNKEMGKFRKIIFEMVKKYAEDKAFDMIINDGVVFVSPRVDVTNDILQILSKSKFAEKTTKK</sequence>
<proteinExistence type="inferred from homology"/>
<dbReference type="AlphaFoldDB" id="A0A3B0XF46"/>
<keyword evidence="2" id="KW-0732">Signal</keyword>
<dbReference type="Pfam" id="PF03938">
    <property type="entry name" value="OmpH"/>
    <property type="match status" value="1"/>
</dbReference>
<accession>A0A3B0XF46</accession>
<dbReference type="Gene3D" id="3.30.910.20">
    <property type="entry name" value="Skp domain"/>
    <property type="match status" value="1"/>
</dbReference>
<dbReference type="SUPFAM" id="SSF111384">
    <property type="entry name" value="OmpH-like"/>
    <property type="match status" value="1"/>
</dbReference>
<dbReference type="PANTHER" id="PTHR35089:SF1">
    <property type="entry name" value="CHAPERONE PROTEIN SKP"/>
    <property type="match status" value="1"/>
</dbReference>
<dbReference type="GO" id="GO:0050821">
    <property type="term" value="P:protein stabilization"/>
    <property type="evidence" value="ECO:0007669"/>
    <property type="project" value="TreeGrafter"/>
</dbReference>
<gene>
    <name evidence="3" type="ORF">MNBD_GAMMA09-3887</name>
</gene>
<reference evidence="3" key="1">
    <citation type="submission" date="2018-06" db="EMBL/GenBank/DDBJ databases">
        <authorList>
            <person name="Zhirakovskaya E."/>
        </authorList>
    </citation>
    <scope>NUCLEOTIDE SEQUENCE</scope>
</reference>
<organism evidence="3">
    <name type="scientific">hydrothermal vent metagenome</name>
    <dbReference type="NCBI Taxonomy" id="652676"/>
    <lineage>
        <taxon>unclassified sequences</taxon>
        <taxon>metagenomes</taxon>
        <taxon>ecological metagenomes</taxon>
    </lineage>
</organism>
<dbReference type="InterPro" id="IPR005632">
    <property type="entry name" value="Chaperone_Skp"/>
</dbReference>
<dbReference type="GO" id="GO:0005829">
    <property type="term" value="C:cytosol"/>
    <property type="evidence" value="ECO:0007669"/>
    <property type="project" value="TreeGrafter"/>
</dbReference>
<evidence type="ECO:0008006" key="4">
    <source>
        <dbReference type="Google" id="ProtNLM"/>
    </source>
</evidence>
<protein>
    <recommendedName>
        <fullName evidence="4">Outer membrane protein H</fullName>
    </recommendedName>
</protein>